<evidence type="ECO:0000259" key="5">
    <source>
        <dbReference type="SMART" id="SM00852"/>
    </source>
</evidence>
<dbReference type="Proteomes" id="UP000075809">
    <property type="component" value="Unassembled WGS sequence"/>
</dbReference>
<dbReference type="InterPro" id="IPR005110">
    <property type="entry name" value="MoeA_linker/N"/>
</dbReference>
<dbReference type="PANTHER" id="PTHR10192:SF5">
    <property type="entry name" value="GEPHYRIN"/>
    <property type="match status" value="1"/>
</dbReference>
<comment type="similarity">
    <text evidence="2">In the C-terminal section; belongs to the MoeA family.</text>
</comment>
<evidence type="ECO:0000256" key="1">
    <source>
        <dbReference type="ARBA" id="ARBA00007589"/>
    </source>
</evidence>
<sequence>MKTNDAYGRIIAKDVYSPINVPSCKTSARHGYAVLTSDGKDVRKVLKAQVTFDKILVVPGTCVRVRSGDPIPNGANAVVTPENIKIFEECKINENIRNAGYLIKYSQLIVPKFTRLGPAELGILILCSHDLIPIIELPSVGLLSISSELKEPENTLTLGRIYDSNRVTLTSLLKENGYDSVDFGISAYKLNDIIKKIEDALNEVDVLVIMGRLLNMKPGKSTTFASCTYNYKRKFFLCMSVNPATVPIVAHVLLLPLLNTMHYNFFKGPIILQTCMNNHELHLRPKFSWTTVQWTEEEMFPRAYCSKNRHQNIMKYQKANALLMLPPRTWQVPNIYSNNFILIILTVVRPLDSDEQQLNEQLIEVSEIDYHIVNNLAGNVSLMQIVKCDKEEIKKELTLLSTQYSDNVILLAGDASDVVYDTIMEVIDNNNDLCDINISISNLIGRLKYLIARPICGIRNRNLIINLCGSCTIECLKEYGYMILDILCLINKSDKKIYDTKKDDSCVEPFNNNINNNNNNSDEPFHNSNNNDGNSDKPFRNNCADDNLAGPSKNYSDDNFDESFYNNNSNDNSVGSSKNTNNIHNSDEMSMDISFEEQSKTALTINDIIYKEQKGSKMVSLEEAKNIMENVIIQYYERCTETVQTNDAYGRIVAENVHSSVNVPPCCISAKRGYAVLASDGQCVRKVLKANLTLAKKKILVTPGTCVRVRSGDPIPDGATAVVMSANTKIIDERDNDDYFNMDNEEYEIEVLVAPKEDENIRNTGCEIQFNENIKNSRSRVETADLGILTLCNIDSITVFKLPTVGLLFIGYELLDPENISTVGHIFGCNRIIVSSLLKKNGYNLMEFGISAHEPNIIQYRIKDALDKVDLLVIIGRANDKDILKPTLKTFFNANIHFGCVNIKPGKSTMFASCEFKQKRKFFLCMSANPTTVPIITHILLLPLLNMCCNLDDNPLKIQARIKTSHELHLRPRFSWTSLQWSEKEADTYPSAYCIDVKHQHMMKYQFSNALLMLPRYTSEVPKLNANSKHLIFICDKNEDDIIILTGNYTIFSMLDDVANEVFDNDIPNEISILISKLTEKLQSSFNRPICGIRNKKLIINMCDPLYENRMMSLMTSITLILEIIHLMNVQDEKIYSVKNDDTFDKAFNTDNNYDNFDKMSLHSTSENETKNISIESLSKRIYNKQKQTIMMSVKNALHTMKNVLDGLDCKNKKDTEIVETNNAYGRILGDNIKSSANVPFYNISTKHGYAVLVSDGKSKRRVLKAHLTFAEISVVPGTCVRVRSGDPIPNGATAVVTLANTKVLKECSDNDDDYFNINDKEYEIEVLVAPKKDENIRNAGYEMKSGQIVLQIFNRIESVELGILRLCGLDSVPVIKLPSVGLLSIGDKLEEPGYTSTLKRIYDCNSITLISLLKENGYNPVDLGISAYQLKAIIKNIKYALDKVNLLVIMGHANDNDLLKPILREYFNAVIHFGRVEMKPGKSTTFATCTFKDKTKFFLCMSTNPATIPIVARILLLPFLDKMHLNIMAYEPKPNIQTCIMTTHELHHRPKFSWTILHWSEKETFPRACFSKKQHQNIMQYQKANALLMLPQRTPLESYASLILPIMRLMHIAQDKKICNAKNHGNSDEAFCNNSNNDISADKSLSLQCVPREKNDKIPSPKKKTVKYLPRSEQQGEFPQNVHANDHIAIESQQKNMLKAKSIYKKQRNQLMLPVKEALYMIRLIVNKFYLAKKENVQIKDAYGRILANKIYSSINVPLCNISAKRGYAILASDGKGIRRVLKTHPTFAEISIIPGTCVRVRSGEPIPNGATAVVTLENTKILEEYSHNDDDYFNTDDKEYQIEVLVAPKKNENIRNTGCEMQGTQRICDKFTRIGSAELGILTLCGINSIPVIQIPSVGLLSIGELEEPGNTLIRGRIYDCNRIIVLDVMVNKIKDALDKVDILIIMGRTNDKDLLKPILKTYFNAMIHFGRVEMKPGKSTMFATCMFKHKMKFFLCMSANPATVPIVTHVLLLPFLNEMYCSYLTKPINIQACINTKHELHSRPKFSWTTLCWTEMEIFPRAYCLQNQYQNVMNYQMANALLMLPPCSPNQPILDAAFVPTMFLG</sequence>
<gene>
    <name evidence="6" type="ORF">ALC60_14398</name>
</gene>
<dbReference type="Gene3D" id="2.170.190.11">
    <property type="entry name" value="Molybdopterin biosynthesis moea protein, domain 3"/>
    <property type="match status" value="4"/>
</dbReference>
<feature type="domain" description="MoaB/Mog" evidence="5">
    <location>
        <begin position="141"/>
        <end position="260"/>
    </location>
</feature>
<dbReference type="GO" id="GO:0061599">
    <property type="term" value="F:molybdopterin molybdotransferase activity"/>
    <property type="evidence" value="ECO:0007669"/>
    <property type="project" value="TreeGrafter"/>
</dbReference>
<dbReference type="GO" id="GO:0005829">
    <property type="term" value="C:cytosol"/>
    <property type="evidence" value="ECO:0007669"/>
    <property type="project" value="TreeGrafter"/>
</dbReference>
<comment type="similarity">
    <text evidence="1">In the N-terminal section; belongs to the MoaB/Mog family.</text>
</comment>
<reference evidence="6 7" key="1">
    <citation type="submission" date="2015-09" db="EMBL/GenBank/DDBJ databases">
        <title>Trachymyrmex zeteki WGS genome.</title>
        <authorList>
            <person name="Nygaard S."/>
            <person name="Hu H."/>
            <person name="Boomsma J."/>
            <person name="Zhang G."/>
        </authorList>
    </citation>
    <scope>NUCLEOTIDE SEQUENCE [LARGE SCALE GENOMIC DNA]</scope>
    <source>
        <strain evidence="6">Tzet28-1</strain>
        <tissue evidence="6">Whole body</tissue>
    </source>
</reference>
<protein>
    <recommendedName>
        <fullName evidence="3">molybdopterin adenylyltransferase</fullName>
        <ecNumber evidence="3">2.7.7.75</ecNumber>
    </recommendedName>
</protein>
<dbReference type="Pfam" id="PF00994">
    <property type="entry name" value="MoCF_biosynth"/>
    <property type="match status" value="1"/>
</dbReference>
<feature type="region of interest" description="Disordered" evidence="4">
    <location>
        <begin position="509"/>
        <end position="543"/>
    </location>
</feature>
<keyword evidence="7" id="KW-1185">Reference proteome</keyword>
<dbReference type="EMBL" id="KQ983211">
    <property type="protein sequence ID" value="KYQ46649.1"/>
    <property type="molecule type" value="Genomic_DNA"/>
</dbReference>
<dbReference type="Gene3D" id="2.40.340.10">
    <property type="entry name" value="MoeA, C-terminal, domain IV"/>
    <property type="match status" value="4"/>
</dbReference>
<feature type="compositionally biased region" description="Low complexity" evidence="4">
    <location>
        <begin position="509"/>
        <end position="531"/>
    </location>
</feature>
<feature type="compositionally biased region" description="Low complexity" evidence="4">
    <location>
        <begin position="562"/>
        <end position="579"/>
    </location>
</feature>
<dbReference type="InterPro" id="IPR001453">
    <property type="entry name" value="MoaB/Mog_dom"/>
</dbReference>
<dbReference type="SMART" id="SM00852">
    <property type="entry name" value="MoCF_biosynth"/>
    <property type="match status" value="3"/>
</dbReference>
<dbReference type="GO" id="GO:0006777">
    <property type="term" value="P:Mo-molybdopterin cofactor biosynthetic process"/>
    <property type="evidence" value="ECO:0007669"/>
    <property type="project" value="TreeGrafter"/>
</dbReference>
<organism evidence="6 7">
    <name type="scientific">Mycetomoellerius zeteki</name>
    <dbReference type="NCBI Taxonomy" id="64791"/>
    <lineage>
        <taxon>Eukaryota</taxon>
        <taxon>Metazoa</taxon>
        <taxon>Ecdysozoa</taxon>
        <taxon>Arthropoda</taxon>
        <taxon>Hexapoda</taxon>
        <taxon>Insecta</taxon>
        <taxon>Pterygota</taxon>
        <taxon>Neoptera</taxon>
        <taxon>Endopterygota</taxon>
        <taxon>Hymenoptera</taxon>
        <taxon>Apocrita</taxon>
        <taxon>Aculeata</taxon>
        <taxon>Formicoidea</taxon>
        <taxon>Formicidae</taxon>
        <taxon>Myrmicinae</taxon>
        <taxon>Mycetomoellerius</taxon>
    </lineage>
</organism>
<dbReference type="InterPro" id="IPR036688">
    <property type="entry name" value="MoeA_C_domain_IV_sf"/>
</dbReference>
<evidence type="ECO:0000256" key="2">
    <source>
        <dbReference type="ARBA" id="ARBA00008339"/>
    </source>
</evidence>
<evidence type="ECO:0000256" key="3">
    <source>
        <dbReference type="ARBA" id="ARBA00012509"/>
    </source>
</evidence>
<dbReference type="GO" id="GO:0061598">
    <property type="term" value="F:molybdopterin adenylyltransferase activity"/>
    <property type="evidence" value="ECO:0007669"/>
    <property type="project" value="UniProtKB-EC"/>
</dbReference>
<dbReference type="InterPro" id="IPR036135">
    <property type="entry name" value="MoeA_linker/N_sf"/>
</dbReference>
<dbReference type="Pfam" id="PF03453">
    <property type="entry name" value="MoeA_N"/>
    <property type="match status" value="4"/>
</dbReference>
<dbReference type="EC" id="2.7.7.75" evidence="3"/>
<dbReference type="InterPro" id="IPR036425">
    <property type="entry name" value="MoaB/Mog-like_dom_sf"/>
</dbReference>
<feature type="domain" description="MoaB/Mog" evidence="5">
    <location>
        <begin position="806"/>
        <end position="947"/>
    </location>
</feature>
<evidence type="ECO:0000313" key="6">
    <source>
        <dbReference type="EMBL" id="KYQ46649.1"/>
    </source>
</evidence>
<name>A0A151WFP1_9HYME</name>
<dbReference type="Gene3D" id="3.90.105.10">
    <property type="entry name" value="Molybdopterin biosynthesis moea protein, domain 2"/>
    <property type="match status" value="3"/>
</dbReference>
<dbReference type="InterPro" id="IPR038987">
    <property type="entry name" value="MoeA-like"/>
</dbReference>
<dbReference type="Gene3D" id="3.40.980.10">
    <property type="entry name" value="MoaB/Mog-like domain"/>
    <property type="match status" value="6"/>
</dbReference>
<feature type="region of interest" description="Disordered" evidence="4">
    <location>
        <begin position="559"/>
        <end position="585"/>
    </location>
</feature>
<dbReference type="PANTHER" id="PTHR10192">
    <property type="entry name" value="MOLYBDOPTERIN BIOSYNTHESIS PROTEIN"/>
    <property type="match status" value="1"/>
</dbReference>
<feature type="domain" description="MoaB/Mog" evidence="5">
    <location>
        <begin position="1382"/>
        <end position="1523"/>
    </location>
</feature>
<dbReference type="SUPFAM" id="SSF63882">
    <property type="entry name" value="MoeA N-terminal region -like"/>
    <property type="match status" value="4"/>
</dbReference>
<proteinExistence type="inferred from homology"/>
<dbReference type="SUPFAM" id="SSF53218">
    <property type="entry name" value="Molybdenum cofactor biosynthesis proteins"/>
    <property type="match status" value="4"/>
</dbReference>
<evidence type="ECO:0000313" key="7">
    <source>
        <dbReference type="Proteomes" id="UP000075809"/>
    </source>
</evidence>
<dbReference type="STRING" id="64791.A0A151WFP1"/>
<evidence type="ECO:0000256" key="4">
    <source>
        <dbReference type="SAM" id="MobiDB-lite"/>
    </source>
</evidence>
<accession>A0A151WFP1</accession>